<dbReference type="SUPFAM" id="SSF81324">
    <property type="entry name" value="Voltage-gated potassium channels"/>
    <property type="match status" value="2"/>
</dbReference>
<keyword evidence="6 10" id="KW-0472">Membrane</keyword>
<sequence length="726" mass="80947">MLKVPLVLGAAAFMSGQNRSVVDLEKGHEQEDEGRGRSSTSSSSRTMARRRVEDVEEVEKGMFETSANSVKAEDYAHREAGANDGDNDNGNDEDEDADADDEQEDSGAASPTQNEAETDLPLNTFGRLRQRCARFWHFVLQTGPESDGDDGLEHLPNYRWLPIFSGIVIPFSILLEIPGLTEHWYVVTDNNVTILSRPNGGLLDTGLGVSMACALIANLAIINRFLERRVRTSTLVAIVALSLHDIINIVAVTYFGVIHRFNDGFTYGQSFWFTVCSTIASVFTNVTLIIDYVRTPDFAYASSGLTRKQRSLVIVVMILLCWIAFGALINSILMSLSFINGLYFTVVTIETIGFGDIFPGSPGAKVFAGLHGTVGVLFVALAVSTANETIIESFEHSYRKHLEGLRERHRERKLQRSKARASNKAIRRQLERAGLPVYVHPHMHHIGGGRQPNYRGIRRLNVDALTEEQKRNAEKEAEELCLVESEPLSRKSTLSSFQTFDAAFADSLQKEFVVKLTVVWILFLMFWFVGAAIFMATENWTFGRGMWFCFESFSTIGYGDQTPQTPAGRAVFIVWALLGVGTMTILISVLSEAYSSRYQKVLNAKVSKAKTTVKDIMRQDGPAFKTTPMMDIIHEPTASPARISRRNFRRQFMLRRRHSSLPNLRGASRSEKEGDPEPPDLRDHQRSGSIVFAPSPSIRPSGRDDDTRTFSSPIVHDPQNAYPSIS</sequence>
<dbReference type="GO" id="GO:0022841">
    <property type="term" value="F:potassium ion leak channel activity"/>
    <property type="evidence" value="ECO:0007669"/>
    <property type="project" value="TreeGrafter"/>
</dbReference>
<dbReference type="GO" id="GO:0005886">
    <property type="term" value="C:plasma membrane"/>
    <property type="evidence" value="ECO:0007669"/>
    <property type="project" value="TreeGrafter"/>
</dbReference>
<feature type="compositionally biased region" description="Basic and acidic residues" evidence="9">
    <location>
        <begin position="22"/>
        <end position="36"/>
    </location>
</feature>
<feature type="domain" description="Potassium channel" evidence="11">
    <location>
        <begin position="523"/>
        <end position="594"/>
    </location>
</feature>
<evidence type="ECO:0000256" key="7">
    <source>
        <dbReference type="ARBA" id="ARBA00023303"/>
    </source>
</evidence>
<feature type="compositionally biased region" description="Basic and acidic residues" evidence="9">
    <location>
        <begin position="668"/>
        <end position="686"/>
    </location>
</feature>
<dbReference type="InterPro" id="IPR013099">
    <property type="entry name" value="K_chnl_dom"/>
</dbReference>
<feature type="transmembrane region" description="Helical" evidence="10">
    <location>
        <begin position="570"/>
        <end position="590"/>
    </location>
</feature>
<feature type="compositionally biased region" description="Acidic residues" evidence="9">
    <location>
        <begin position="85"/>
        <end position="105"/>
    </location>
</feature>
<dbReference type="OrthoDB" id="297496at2759"/>
<accession>A0A0H2RQ94</accession>
<evidence type="ECO:0000256" key="6">
    <source>
        <dbReference type="ARBA" id="ARBA00023136"/>
    </source>
</evidence>
<feature type="transmembrane region" description="Helical" evidence="10">
    <location>
        <begin position="512"/>
        <end position="536"/>
    </location>
</feature>
<comment type="similarity">
    <text evidence="8">Belongs to the two pore domain potassium channel (TC 1.A.1.8) family.</text>
</comment>
<dbReference type="GO" id="GO:0030322">
    <property type="term" value="P:stabilization of membrane potential"/>
    <property type="evidence" value="ECO:0007669"/>
    <property type="project" value="TreeGrafter"/>
</dbReference>
<keyword evidence="5 8" id="KW-0406">Ion transport</keyword>
<reference evidence="12 13" key="1">
    <citation type="submission" date="2015-04" db="EMBL/GenBank/DDBJ databases">
        <title>Complete genome sequence of Schizopora paradoxa KUC8140, a cosmopolitan wood degrader in East Asia.</title>
        <authorList>
            <consortium name="DOE Joint Genome Institute"/>
            <person name="Min B."/>
            <person name="Park H."/>
            <person name="Jang Y."/>
            <person name="Kim J.-J."/>
            <person name="Kim K.H."/>
            <person name="Pangilinan J."/>
            <person name="Lipzen A."/>
            <person name="Riley R."/>
            <person name="Grigoriev I.V."/>
            <person name="Spatafora J.W."/>
            <person name="Choi I.-G."/>
        </authorList>
    </citation>
    <scope>NUCLEOTIDE SEQUENCE [LARGE SCALE GENOMIC DNA]</scope>
    <source>
        <strain evidence="12 13">KUC8140</strain>
    </source>
</reference>
<evidence type="ECO:0000256" key="1">
    <source>
        <dbReference type="ARBA" id="ARBA00004141"/>
    </source>
</evidence>
<name>A0A0H2RQ94_9AGAM</name>
<protein>
    <submittedName>
        <fullName evidence="12">Voltage-gated potassium channel</fullName>
    </submittedName>
</protein>
<dbReference type="InterPro" id="IPR003280">
    <property type="entry name" value="2pore_dom_K_chnl"/>
</dbReference>
<evidence type="ECO:0000256" key="9">
    <source>
        <dbReference type="SAM" id="MobiDB-lite"/>
    </source>
</evidence>
<feature type="compositionally biased region" description="Low complexity" evidence="9">
    <location>
        <begin position="37"/>
        <end position="46"/>
    </location>
</feature>
<keyword evidence="2 8" id="KW-0813">Transport</keyword>
<keyword evidence="7 8" id="KW-0407">Ion channel</keyword>
<evidence type="ECO:0000256" key="5">
    <source>
        <dbReference type="ARBA" id="ARBA00023065"/>
    </source>
</evidence>
<feature type="transmembrane region" description="Helical" evidence="10">
    <location>
        <begin position="311"/>
        <end position="344"/>
    </location>
</feature>
<keyword evidence="3 8" id="KW-0812">Transmembrane</keyword>
<proteinExistence type="inferred from homology"/>
<keyword evidence="13" id="KW-1185">Reference proteome</keyword>
<organism evidence="12 13">
    <name type="scientific">Schizopora paradoxa</name>
    <dbReference type="NCBI Taxonomy" id="27342"/>
    <lineage>
        <taxon>Eukaryota</taxon>
        <taxon>Fungi</taxon>
        <taxon>Dikarya</taxon>
        <taxon>Basidiomycota</taxon>
        <taxon>Agaricomycotina</taxon>
        <taxon>Agaricomycetes</taxon>
        <taxon>Hymenochaetales</taxon>
        <taxon>Schizoporaceae</taxon>
        <taxon>Schizopora</taxon>
    </lineage>
</organism>
<dbReference type="PRINTS" id="PR01333">
    <property type="entry name" value="2POREKCHANEL"/>
</dbReference>
<evidence type="ECO:0000256" key="10">
    <source>
        <dbReference type="SAM" id="Phobius"/>
    </source>
</evidence>
<dbReference type="STRING" id="27342.A0A0H2RQ94"/>
<dbReference type="GO" id="GO:0015271">
    <property type="term" value="F:outward rectifier potassium channel activity"/>
    <property type="evidence" value="ECO:0007669"/>
    <property type="project" value="TreeGrafter"/>
</dbReference>
<keyword evidence="4 10" id="KW-1133">Transmembrane helix</keyword>
<evidence type="ECO:0000313" key="12">
    <source>
        <dbReference type="EMBL" id="KLO14029.1"/>
    </source>
</evidence>
<evidence type="ECO:0000256" key="2">
    <source>
        <dbReference type="ARBA" id="ARBA00022448"/>
    </source>
</evidence>
<gene>
    <name evidence="12" type="ORF">SCHPADRAFT_996923</name>
</gene>
<evidence type="ECO:0000256" key="3">
    <source>
        <dbReference type="ARBA" id="ARBA00022692"/>
    </source>
</evidence>
<feature type="transmembrane region" description="Helical" evidence="10">
    <location>
        <begin position="234"/>
        <end position="258"/>
    </location>
</feature>
<evidence type="ECO:0000256" key="8">
    <source>
        <dbReference type="RuleBase" id="RU003857"/>
    </source>
</evidence>
<feature type="compositionally biased region" description="Basic and acidic residues" evidence="9">
    <location>
        <begin position="50"/>
        <end position="62"/>
    </location>
</feature>
<dbReference type="PANTHER" id="PTHR11003:SF342">
    <property type="entry name" value="OUTWARD-RECTIFIER POTASSIUM CHANNEL TOK1"/>
    <property type="match status" value="1"/>
</dbReference>
<feature type="transmembrane region" description="Helical" evidence="10">
    <location>
        <begin position="270"/>
        <end position="290"/>
    </location>
</feature>
<evidence type="ECO:0000313" key="13">
    <source>
        <dbReference type="Proteomes" id="UP000053477"/>
    </source>
</evidence>
<dbReference type="AlphaFoldDB" id="A0A0H2RQ94"/>
<dbReference type="EMBL" id="KQ085950">
    <property type="protein sequence ID" value="KLO14029.1"/>
    <property type="molecule type" value="Genomic_DNA"/>
</dbReference>
<dbReference type="Pfam" id="PF07885">
    <property type="entry name" value="Ion_trans_2"/>
    <property type="match status" value="2"/>
</dbReference>
<feature type="region of interest" description="Disordered" evidence="9">
    <location>
        <begin position="659"/>
        <end position="726"/>
    </location>
</feature>
<evidence type="ECO:0000259" key="11">
    <source>
        <dbReference type="Pfam" id="PF07885"/>
    </source>
</evidence>
<dbReference type="Proteomes" id="UP000053477">
    <property type="component" value="Unassembled WGS sequence"/>
</dbReference>
<feature type="compositionally biased region" description="Basic and acidic residues" evidence="9">
    <location>
        <begin position="71"/>
        <end position="81"/>
    </location>
</feature>
<dbReference type="Gene3D" id="1.10.287.70">
    <property type="match status" value="2"/>
</dbReference>
<dbReference type="InParanoid" id="A0A0H2RQ94"/>
<dbReference type="PANTHER" id="PTHR11003">
    <property type="entry name" value="POTASSIUM CHANNEL, SUBFAMILY K"/>
    <property type="match status" value="1"/>
</dbReference>
<feature type="transmembrane region" description="Helical" evidence="10">
    <location>
        <begin position="201"/>
        <end position="222"/>
    </location>
</feature>
<feature type="transmembrane region" description="Helical" evidence="10">
    <location>
        <begin position="364"/>
        <end position="383"/>
    </location>
</feature>
<feature type="region of interest" description="Disordered" evidence="9">
    <location>
        <begin position="21"/>
        <end position="120"/>
    </location>
</feature>
<comment type="subcellular location">
    <subcellularLocation>
        <location evidence="1">Membrane</location>
        <topology evidence="1">Multi-pass membrane protein</topology>
    </subcellularLocation>
</comment>
<evidence type="ECO:0000256" key="4">
    <source>
        <dbReference type="ARBA" id="ARBA00022989"/>
    </source>
</evidence>
<feature type="domain" description="Potassium channel" evidence="11">
    <location>
        <begin position="318"/>
        <end position="390"/>
    </location>
</feature>